<sequence length="53" mass="6481">MNWLSHKLYLYEVTFGLYVLDWCERYSFNAAVLTLLWFICSAMLKTSVQFYDW</sequence>
<keyword evidence="3" id="KW-0256">Endoplasmic reticulum</keyword>
<dbReference type="Proteomes" id="UP001189122">
    <property type="component" value="Unassembled WGS sequence"/>
</dbReference>
<evidence type="ECO:0000313" key="7">
    <source>
        <dbReference type="EMBL" id="CAA2632031.1"/>
    </source>
</evidence>
<evidence type="ECO:0000256" key="5">
    <source>
        <dbReference type="ARBA" id="ARBA00023136"/>
    </source>
</evidence>
<evidence type="ECO:0000256" key="6">
    <source>
        <dbReference type="SAM" id="Phobius"/>
    </source>
</evidence>
<evidence type="ECO:0000256" key="4">
    <source>
        <dbReference type="ARBA" id="ARBA00022989"/>
    </source>
</evidence>
<protein>
    <submittedName>
        <fullName evidence="7">Uncharacterized protein</fullName>
    </submittedName>
</protein>
<keyword evidence="5 6" id="KW-0472">Membrane</keyword>
<dbReference type="InterPro" id="IPR024512">
    <property type="entry name" value="Ser_palmitoyltrfase_ssu-like"/>
</dbReference>
<keyword evidence="2 6" id="KW-0812">Transmembrane</keyword>
<keyword evidence="4 6" id="KW-1133">Transmembrane helix</keyword>
<evidence type="ECO:0000256" key="2">
    <source>
        <dbReference type="ARBA" id="ARBA00022692"/>
    </source>
</evidence>
<reference evidence="7 8" key="1">
    <citation type="submission" date="2019-12" db="EMBL/GenBank/DDBJ databases">
        <authorList>
            <person name="Scholz U."/>
            <person name="Mascher M."/>
            <person name="Fiebig A."/>
        </authorList>
    </citation>
    <scope>NUCLEOTIDE SEQUENCE</scope>
</reference>
<evidence type="ECO:0000313" key="8">
    <source>
        <dbReference type="Proteomes" id="UP001189122"/>
    </source>
</evidence>
<feature type="transmembrane region" description="Helical" evidence="6">
    <location>
        <begin position="26"/>
        <end position="44"/>
    </location>
</feature>
<organism evidence="7">
    <name type="scientific">Spirodela intermedia</name>
    <name type="common">Intermediate duckweed</name>
    <dbReference type="NCBI Taxonomy" id="51605"/>
    <lineage>
        <taxon>Eukaryota</taxon>
        <taxon>Viridiplantae</taxon>
        <taxon>Streptophyta</taxon>
        <taxon>Embryophyta</taxon>
        <taxon>Tracheophyta</taxon>
        <taxon>Spermatophyta</taxon>
        <taxon>Magnoliopsida</taxon>
        <taxon>Liliopsida</taxon>
        <taxon>Araceae</taxon>
        <taxon>Lemnoideae</taxon>
        <taxon>Spirodela</taxon>
    </lineage>
</organism>
<dbReference type="PANTHER" id="PTHR33727:SF5">
    <property type="entry name" value="PROTEIN, PUTATIVE (DUF3317)-RELATED"/>
    <property type="match status" value="1"/>
</dbReference>
<dbReference type="PANTHER" id="PTHR33727">
    <property type="entry name" value="OS07G0446900 PROTEIN"/>
    <property type="match status" value="1"/>
</dbReference>
<dbReference type="Pfam" id="PF11779">
    <property type="entry name" value="SPT_ssu-like"/>
    <property type="match status" value="1"/>
</dbReference>
<accession>A0A7I8JMA4</accession>
<dbReference type="GO" id="GO:0005789">
    <property type="term" value="C:endoplasmic reticulum membrane"/>
    <property type="evidence" value="ECO:0007669"/>
    <property type="project" value="UniProtKB-SubCell"/>
</dbReference>
<name>A0A7I8JMA4_SPIIN</name>
<gene>
    <name evidence="7" type="ORF">SI7747_15017672</name>
</gene>
<proteinExistence type="predicted"/>
<evidence type="ECO:0000256" key="3">
    <source>
        <dbReference type="ARBA" id="ARBA00022824"/>
    </source>
</evidence>
<dbReference type="EMBL" id="LR743602">
    <property type="protein sequence ID" value="CAA2632031.1"/>
    <property type="molecule type" value="Genomic_DNA"/>
</dbReference>
<keyword evidence="8" id="KW-1185">Reference proteome</keyword>
<dbReference type="AlphaFoldDB" id="A0A7I8JMA4"/>
<comment type="subcellular location">
    <subcellularLocation>
        <location evidence="1">Endoplasmic reticulum membrane</location>
        <topology evidence="1">Multi-pass membrane protein</topology>
    </subcellularLocation>
</comment>
<dbReference type="EMBL" id="CACRZD030000015">
    <property type="protein sequence ID" value="CAA6671264.1"/>
    <property type="molecule type" value="Genomic_DNA"/>
</dbReference>
<evidence type="ECO:0000256" key="1">
    <source>
        <dbReference type="ARBA" id="ARBA00004477"/>
    </source>
</evidence>